<dbReference type="GeneID" id="20089987"/>
<dbReference type="EMBL" id="KI913996">
    <property type="protein sequence ID" value="ETV92933.1"/>
    <property type="molecule type" value="Genomic_DNA"/>
</dbReference>
<evidence type="ECO:0000256" key="3">
    <source>
        <dbReference type="SAM" id="SignalP"/>
    </source>
</evidence>
<dbReference type="AlphaFoldDB" id="A0A024TFY1"/>
<feature type="transmembrane region" description="Helical" evidence="2">
    <location>
        <begin position="199"/>
        <end position="220"/>
    </location>
</feature>
<name>A0A024TFY1_9STRA</name>
<protein>
    <submittedName>
        <fullName evidence="4">Uncharacterized protein</fullName>
    </submittedName>
</protein>
<keyword evidence="2" id="KW-0812">Transmembrane</keyword>
<evidence type="ECO:0000256" key="2">
    <source>
        <dbReference type="SAM" id="Phobius"/>
    </source>
</evidence>
<dbReference type="VEuPathDB" id="FungiDB:H310_12937"/>
<evidence type="ECO:0000256" key="1">
    <source>
        <dbReference type="SAM" id="MobiDB-lite"/>
    </source>
</evidence>
<keyword evidence="2" id="KW-1133">Transmembrane helix</keyword>
<proteinExistence type="predicted"/>
<evidence type="ECO:0000313" key="4">
    <source>
        <dbReference type="EMBL" id="ETV92933.1"/>
    </source>
</evidence>
<organism evidence="4">
    <name type="scientific">Aphanomyces invadans</name>
    <dbReference type="NCBI Taxonomy" id="157072"/>
    <lineage>
        <taxon>Eukaryota</taxon>
        <taxon>Sar</taxon>
        <taxon>Stramenopiles</taxon>
        <taxon>Oomycota</taxon>
        <taxon>Saprolegniomycetes</taxon>
        <taxon>Saprolegniales</taxon>
        <taxon>Verrucalvaceae</taxon>
        <taxon>Aphanomyces</taxon>
    </lineage>
</organism>
<feature type="signal peptide" evidence="3">
    <location>
        <begin position="1"/>
        <end position="19"/>
    </location>
</feature>
<feature type="chain" id="PRO_5001534294" evidence="3">
    <location>
        <begin position="20"/>
        <end position="250"/>
    </location>
</feature>
<accession>A0A024TFY1</accession>
<dbReference type="RefSeq" id="XP_008878454.1">
    <property type="nucleotide sequence ID" value="XM_008880232.1"/>
</dbReference>
<feature type="region of interest" description="Disordered" evidence="1">
    <location>
        <begin position="123"/>
        <end position="194"/>
    </location>
</feature>
<keyword evidence="2" id="KW-0472">Membrane</keyword>
<sequence>MKWSLFLLTLLLLCVPLESVSTNKQKNALGQARRAALGQHKNALSSARRAALGQTKTASMPRMFMAASSKQILKNQCHGYGLVASASGHHHGVCNEFALMPQPTCASTGGVCTSYRLVPPREAGYDPSDSYEPKASSGTSPESSTYPPVPPVETPFSSTSAPEMHPGGSGNSPSTTVKPDNASGDNPADKKSDALSPGAIAAIVTGCAAVVGCAGVLLYMKKRQKKREEEMFTQAHHDMEDPSHTGYAAM</sequence>
<reference evidence="4" key="1">
    <citation type="submission" date="2013-12" db="EMBL/GenBank/DDBJ databases">
        <title>The Genome Sequence of Aphanomyces invadans NJM9701.</title>
        <authorList>
            <consortium name="The Broad Institute Genomics Platform"/>
            <person name="Russ C."/>
            <person name="Tyler B."/>
            <person name="van West P."/>
            <person name="Dieguez-Uribeondo J."/>
            <person name="Young S.K."/>
            <person name="Zeng Q."/>
            <person name="Gargeya S."/>
            <person name="Fitzgerald M."/>
            <person name="Abouelleil A."/>
            <person name="Alvarado L."/>
            <person name="Chapman S.B."/>
            <person name="Gainer-Dewar J."/>
            <person name="Goldberg J."/>
            <person name="Griggs A."/>
            <person name="Gujja S."/>
            <person name="Hansen M."/>
            <person name="Howarth C."/>
            <person name="Imamovic A."/>
            <person name="Ireland A."/>
            <person name="Larimer J."/>
            <person name="McCowan C."/>
            <person name="Murphy C."/>
            <person name="Pearson M."/>
            <person name="Poon T.W."/>
            <person name="Priest M."/>
            <person name="Roberts A."/>
            <person name="Saif S."/>
            <person name="Shea T."/>
            <person name="Sykes S."/>
            <person name="Wortman J."/>
            <person name="Nusbaum C."/>
            <person name="Birren B."/>
        </authorList>
    </citation>
    <scope>NUCLEOTIDE SEQUENCE [LARGE SCALE GENOMIC DNA]</scope>
    <source>
        <strain evidence="4">NJM9701</strain>
    </source>
</reference>
<feature type="compositionally biased region" description="Polar residues" evidence="1">
    <location>
        <begin position="136"/>
        <end position="146"/>
    </location>
</feature>
<keyword evidence="3" id="KW-0732">Signal</keyword>
<gene>
    <name evidence="4" type="ORF">H310_12937</name>
</gene>